<protein>
    <submittedName>
        <fullName evidence="2">Uncharacterized protein</fullName>
    </submittedName>
</protein>
<feature type="transmembrane region" description="Helical" evidence="1">
    <location>
        <begin position="187"/>
        <end position="206"/>
    </location>
</feature>
<accession>A0A6V1R1P7</accession>
<evidence type="ECO:0000256" key="1">
    <source>
        <dbReference type="SAM" id="Phobius"/>
    </source>
</evidence>
<keyword evidence="1" id="KW-0472">Membrane</keyword>
<evidence type="ECO:0000313" key="2">
    <source>
        <dbReference type="EMBL" id="CAE0633560.1"/>
    </source>
</evidence>
<feature type="transmembrane region" description="Helical" evidence="1">
    <location>
        <begin position="57"/>
        <end position="90"/>
    </location>
</feature>
<keyword evidence="1" id="KW-0812">Transmembrane</keyword>
<gene>
    <name evidence="2" type="ORF">HAKA00212_LOCUS12273</name>
</gene>
<reference evidence="2" key="1">
    <citation type="submission" date="2021-01" db="EMBL/GenBank/DDBJ databases">
        <authorList>
            <person name="Corre E."/>
            <person name="Pelletier E."/>
            <person name="Niang G."/>
            <person name="Scheremetjew M."/>
            <person name="Finn R."/>
            <person name="Kale V."/>
            <person name="Holt S."/>
            <person name="Cochrane G."/>
            <person name="Meng A."/>
            <person name="Brown T."/>
            <person name="Cohen L."/>
        </authorList>
    </citation>
    <scope>NUCLEOTIDE SEQUENCE</scope>
    <source>
        <strain evidence="2">CCMP3107</strain>
    </source>
</reference>
<proteinExistence type="predicted"/>
<feature type="transmembrane region" description="Helical" evidence="1">
    <location>
        <begin position="128"/>
        <end position="146"/>
    </location>
</feature>
<keyword evidence="1" id="KW-1133">Transmembrane helix</keyword>
<dbReference type="AlphaFoldDB" id="A0A6V1R1P7"/>
<feature type="transmembrane region" description="Helical" evidence="1">
    <location>
        <begin position="102"/>
        <end position="122"/>
    </location>
</feature>
<name>A0A6V1R1P7_HETAK</name>
<dbReference type="EMBL" id="HBIU01026574">
    <property type="protein sequence ID" value="CAE0633560.1"/>
    <property type="molecule type" value="Transcribed_RNA"/>
</dbReference>
<organism evidence="2">
    <name type="scientific">Heterosigma akashiwo</name>
    <name type="common">Chromophytic alga</name>
    <name type="synonym">Heterosigma carterae</name>
    <dbReference type="NCBI Taxonomy" id="2829"/>
    <lineage>
        <taxon>Eukaryota</taxon>
        <taxon>Sar</taxon>
        <taxon>Stramenopiles</taxon>
        <taxon>Ochrophyta</taxon>
        <taxon>Raphidophyceae</taxon>
        <taxon>Chattonellales</taxon>
        <taxon>Chattonellaceae</taxon>
        <taxon>Heterosigma</taxon>
    </lineage>
</organism>
<sequence length="397" mass="45947">MIDQETGEQNALHQCLDECKELDKSFDFETFRAKNKITHGTPNLPVPSWGFKDAWALMIAALLAPLAAFLYLVTLLITFVPCILCSLYVCTLPRPLIRINRGCLFYILASLLAPFGALLMILAIFHIVWVYVVTMFLSLPVGILDCRMSIIKNLMTIIPYMKLQGYNWGDLVIAFLAMMHRQEFCEFWLLFPTVLTTIPILKYVFYCNIFLNKISVEFVNQWTDGFPELTERQLLFGMYRATSFTVNIEKNRKMIDDTEFMVIYQFPPQRRFPPAVTGLQFRRMGGVLFTRTEFAFPRDNVKSDTAKAPAMRIPLHYFNPFHVLTAYVEVNLTRDNGLEHPMWCAVGKSYYARKFYNSIHRLFHKDVMDEVGEFIGKNKEKDAKGDLGRDLNVIIAR</sequence>